<organism evidence="1 2">
    <name type="scientific">Erysiphe neolycopersici</name>
    <dbReference type="NCBI Taxonomy" id="212602"/>
    <lineage>
        <taxon>Eukaryota</taxon>
        <taxon>Fungi</taxon>
        <taxon>Dikarya</taxon>
        <taxon>Ascomycota</taxon>
        <taxon>Pezizomycotina</taxon>
        <taxon>Leotiomycetes</taxon>
        <taxon>Erysiphales</taxon>
        <taxon>Erysiphaceae</taxon>
        <taxon>Erysiphe</taxon>
    </lineage>
</organism>
<reference evidence="1 2" key="1">
    <citation type="journal article" date="2018" name="BMC Genomics">
        <title>Comparative genome analyses reveal sequence features reflecting distinct modes of host-adaptation between dicot and monocot powdery mildew.</title>
        <authorList>
            <person name="Wu Y."/>
            <person name="Ma X."/>
            <person name="Pan Z."/>
            <person name="Kale S.D."/>
            <person name="Song Y."/>
            <person name="King H."/>
            <person name="Zhang Q."/>
            <person name="Presley C."/>
            <person name="Deng X."/>
            <person name="Wei C.I."/>
            <person name="Xiao S."/>
        </authorList>
    </citation>
    <scope>NUCLEOTIDE SEQUENCE [LARGE SCALE GENOMIC DNA]</scope>
    <source>
        <strain evidence="1">UMSG2</strain>
    </source>
</reference>
<protein>
    <submittedName>
        <fullName evidence="1">Uncharacterized protein</fullName>
    </submittedName>
</protein>
<name>A0A420HHT6_9PEZI</name>
<proteinExistence type="predicted"/>
<sequence>MQSKSRSSSFTVNSLRTADDVLECLSIREGQHGDVAREDAKRFVDRMCSHDVELAENTVRRE</sequence>
<dbReference type="EMBL" id="MCFK01007759">
    <property type="protein sequence ID" value="RKF56973.1"/>
    <property type="molecule type" value="Genomic_DNA"/>
</dbReference>
<keyword evidence="2" id="KW-1185">Reference proteome</keyword>
<dbReference type="Proteomes" id="UP000286134">
    <property type="component" value="Unassembled WGS sequence"/>
</dbReference>
<gene>
    <name evidence="1" type="ORF">OnM2_077071</name>
</gene>
<evidence type="ECO:0000313" key="2">
    <source>
        <dbReference type="Proteomes" id="UP000286134"/>
    </source>
</evidence>
<dbReference type="AlphaFoldDB" id="A0A420HHT6"/>
<accession>A0A420HHT6</accession>
<comment type="caution">
    <text evidence="1">The sequence shown here is derived from an EMBL/GenBank/DDBJ whole genome shotgun (WGS) entry which is preliminary data.</text>
</comment>
<evidence type="ECO:0000313" key="1">
    <source>
        <dbReference type="EMBL" id="RKF56973.1"/>
    </source>
</evidence>